<reference evidence="8 10" key="2">
    <citation type="submission" date="2020-02" db="EMBL/GenBank/DDBJ databases">
        <title>The WGS of Modestobacter muralis DSM 100205.</title>
        <authorList>
            <person name="Jiang Z."/>
        </authorList>
    </citation>
    <scope>NUCLEOTIDE SEQUENCE [LARGE SCALE GENOMIC DNA]</scope>
    <source>
        <strain evidence="8 10">DSM 100205</strain>
    </source>
</reference>
<name>A0A6P0H3L6_9ACTN</name>
<evidence type="ECO:0000313" key="10">
    <source>
        <dbReference type="Proteomes" id="UP000471152"/>
    </source>
</evidence>
<keyword evidence="2 4" id="KW-0378">Hydrolase</keyword>
<feature type="active site" description="Nucleophile" evidence="4">
    <location>
        <position position="338"/>
    </location>
</feature>
<feature type="domain" description="GH26" evidence="6">
    <location>
        <begin position="66"/>
        <end position="408"/>
    </location>
</feature>
<evidence type="ECO:0000256" key="1">
    <source>
        <dbReference type="ARBA" id="ARBA00007754"/>
    </source>
</evidence>
<evidence type="ECO:0000256" key="2">
    <source>
        <dbReference type="ARBA" id="ARBA00022801"/>
    </source>
</evidence>
<keyword evidence="9" id="KW-1185">Reference proteome</keyword>
<dbReference type="PANTHER" id="PTHR40079">
    <property type="entry name" value="MANNAN ENDO-1,4-BETA-MANNOSIDASE E-RELATED"/>
    <property type="match status" value="1"/>
</dbReference>
<feature type="active site" description="Proton donor" evidence="4">
    <location>
        <position position="185"/>
    </location>
</feature>
<proteinExistence type="inferred from homology"/>
<sequence length="427" mass="44380">MAELSAVTRGEPATHRPGSACQPRGGPEVSDRGPVRVRIPLLRLQLSAALVAASAGCATPGAAAQPAADAGCTPTPAAQVVPADGVLVGVNVDWGAQSLADYTGHLGHAPAVAVSFAGLPMSAEDATNVDGAVEQVRAGGGVLLLTLEPAGGLAAVTDQVAGELAQRLDAYNRRGVPVVVRFAHEMNGSWYAWGQQPAAFVAAFRRVAAAVHTGAPGSATMWAPNYGGGYPFTGGPHQAGAGGTDAAVLDTDADGAVTAADDPYAPYWPGDDAVDWVGLSLYHWGDTAPWGENEVPEPGKLVAQLTGEYDGLGGDDRAVPDFYADYGVAYDKPVAVPETAALYVDGAGGAPELAVKQAWWRQVLDPGLHERLPRLAMVNWFEWDKPESEVHARVDWRAAADPRLRDALTADLPAWARWAGDLPTCRP</sequence>
<dbReference type="Proteomes" id="UP000468828">
    <property type="component" value="Unassembled WGS sequence"/>
</dbReference>
<dbReference type="GO" id="GO:0016985">
    <property type="term" value="F:mannan endo-1,4-beta-mannosidase activity"/>
    <property type="evidence" value="ECO:0007669"/>
    <property type="project" value="InterPro"/>
</dbReference>
<dbReference type="Proteomes" id="UP000471152">
    <property type="component" value="Unassembled WGS sequence"/>
</dbReference>
<evidence type="ECO:0000313" key="7">
    <source>
        <dbReference type="EMBL" id="NEK93540.1"/>
    </source>
</evidence>
<evidence type="ECO:0000313" key="8">
    <source>
        <dbReference type="EMBL" id="NEN50307.1"/>
    </source>
</evidence>
<dbReference type="Gene3D" id="3.20.20.80">
    <property type="entry name" value="Glycosidases"/>
    <property type="match status" value="1"/>
</dbReference>
<dbReference type="EMBL" id="JAAGWH010000013">
    <property type="protein sequence ID" value="NEK93540.1"/>
    <property type="molecule type" value="Genomic_DNA"/>
</dbReference>
<comment type="similarity">
    <text evidence="1 4">Belongs to the glycosyl hydrolase 26 family.</text>
</comment>
<dbReference type="InterPro" id="IPR017853">
    <property type="entry name" value="GH"/>
</dbReference>
<evidence type="ECO:0000256" key="4">
    <source>
        <dbReference type="PROSITE-ProRule" id="PRU01100"/>
    </source>
</evidence>
<dbReference type="Pfam" id="PF02156">
    <property type="entry name" value="Glyco_hydro_26"/>
    <property type="match status" value="1"/>
</dbReference>
<accession>A0A6P0H3L6</accession>
<feature type="region of interest" description="Disordered" evidence="5">
    <location>
        <begin position="1"/>
        <end position="33"/>
    </location>
</feature>
<dbReference type="EMBL" id="JAAGWB010000013">
    <property type="protein sequence ID" value="NEN50307.1"/>
    <property type="molecule type" value="Genomic_DNA"/>
</dbReference>
<dbReference type="InterPro" id="IPR000805">
    <property type="entry name" value="Glyco_hydro_26"/>
</dbReference>
<dbReference type="InterPro" id="IPR022790">
    <property type="entry name" value="GH26_dom"/>
</dbReference>
<dbReference type="PROSITE" id="PS51764">
    <property type="entry name" value="GH26"/>
    <property type="match status" value="1"/>
</dbReference>
<gene>
    <name evidence="8" type="ORF">G3R41_05035</name>
    <name evidence="7" type="ORF">GCU67_05035</name>
</gene>
<dbReference type="SUPFAM" id="SSF51445">
    <property type="entry name" value="(Trans)glycosidases"/>
    <property type="match status" value="1"/>
</dbReference>
<keyword evidence="3 4" id="KW-0326">Glycosidase</keyword>
<comment type="caution">
    <text evidence="8">The sequence shown here is derived from an EMBL/GenBank/DDBJ whole genome shotgun (WGS) entry which is preliminary data.</text>
</comment>
<dbReference type="AlphaFoldDB" id="A0A6P0H3L6"/>
<reference evidence="7 9" key="1">
    <citation type="submission" date="2020-01" db="EMBL/GenBank/DDBJ databases">
        <title>the WGS Modestobacter muralis CPCC 204518.</title>
        <authorList>
            <person name="Jiang Z."/>
        </authorList>
    </citation>
    <scope>NUCLEOTIDE SEQUENCE [LARGE SCALE GENOMIC DNA]</scope>
    <source>
        <strain evidence="7 9">DSM 100205</strain>
    </source>
</reference>
<evidence type="ECO:0000256" key="3">
    <source>
        <dbReference type="ARBA" id="ARBA00023295"/>
    </source>
</evidence>
<evidence type="ECO:0000259" key="6">
    <source>
        <dbReference type="PROSITE" id="PS51764"/>
    </source>
</evidence>
<organism evidence="8 10">
    <name type="scientific">Modestobacter muralis</name>
    <dbReference type="NCBI Taxonomy" id="1608614"/>
    <lineage>
        <taxon>Bacteria</taxon>
        <taxon>Bacillati</taxon>
        <taxon>Actinomycetota</taxon>
        <taxon>Actinomycetes</taxon>
        <taxon>Geodermatophilales</taxon>
        <taxon>Geodermatophilaceae</taxon>
        <taxon>Modestobacter</taxon>
    </lineage>
</organism>
<protein>
    <recommendedName>
        <fullName evidence="6">GH26 domain-containing protein</fullName>
    </recommendedName>
</protein>
<dbReference type="PANTHER" id="PTHR40079:SF4">
    <property type="entry name" value="GH26 DOMAIN-CONTAINING PROTEIN-RELATED"/>
    <property type="match status" value="1"/>
</dbReference>
<dbReference type="GO" id="GO:0006080">
    <property type="term" value="P:substituted mannan metabolic process"/>
    <property type="evidence" value="ECO:0007669"/>
    <property type="project" value="InterPro"/>
</dbReference>
<evidence type="ECO:0000313" key="9">
    <source>
        <dbReference type="Proteomes" id="UP000468828"/>
    </source>
</evidence>
<evidence type="ECO:0000256" key="5">
    <source>
        <dbReference type="SAM" id="MobiDB-lite"/>
    </source>
</evidence>